<keyword evidence="12" id="KW-1185">Reference proteome</keyword>
<reference evidence="12" key="1">
    <citation type="submission" date="2018-12" db="EMBL/GenBank/DDBJ databases">
        <title>Tengunoibacter tsumagoiensis gen. nov., sp. nov., Dictyobacter kobayashii sp. nov., D. alpinus sp. nov., and D. joshuensis sp. nov. and description of Dictyobacteraceae fam. nov. within the order Ktedonobacterales isolated from Tengu-no-mugimeshi.</title>
        <authorList>
            <person name="Wang C.M."/>
            <person name="Zheng Y."/>
            <person name="Sakai Y."/>
            <person name="Toyoda A."/>
            <person name="Minakuchi Y."/>
            <person name="Abe K."/>
            <person name="Yokota A."/>
            <person name="Yabe S."/>
        </authorList>
    </citation>
    <scope>NUCLEOTIDE SEQUENCE [LARGE SCALE GENOMIC DNA]</scope>
    <source>
        <strain evidence="12">Uno11</strain>
    </source>
</reference>
<dbReference type="InterPro" id="IPR035965">
    <property type="entry name" value="PAS-like_dom_sf"/>
</dbReference>
<evidence type="ECO:0000313" key="12">
    <source>
        <dbReference type="Proteomes" id="UP000287188"/>
    </source>
</evidence>
<dbReference type="SMART" id="SM00388">
    <property type="entry name" value="HisKA"/>
    <property type="match status" value="1"/>
</dbReference>
<dbReference type="InterPro" id="IPR004358">
    <property type="entry name" value="Sig_transdc_His_kin-like_C"/>
</dbReference>
<dbReference type="Gene3D" id="1.10.287.130">
    <property type="match status" value="1"/>
</dbReference>
<proteinExistence type="predicted"/>
<name>A0A402AS12_9CHLR</name>
<dbReference type="OrthoDB" id="9815750at2"/>
<keyword evidence="4" id="KW-0808">Transferase</keyword>
<feature type="domain" description="PAS" evidence="9">
    <location>
        <begin position="25"/>
        <end position="95"/>
    </location>
</feature>
<dbReference type="EC" id="2.7.13.3" evidence="2"/>
<organism evidence="11 12">
    <name type="scientific">Dictyobacter kobayashii</name>
    <dbReference type="NCBI Taxonomy" id="2014872"/>
    <lineage>
        <taxon>Bacteria</taxon>
        <taxon>Bacillati</taxon>
        <taxon>Chloroflexota</taxon>
        <taxon>Ktedonobacteria</taxon>
        <taxon>Ktedonobacterales</taxon>
        <taxon>Dictyobacteraceae</taxon>
        <taxon>Dictyobacter</taxon>
    </lineage>
</organism>
<evidence type="ECO:0000259" key="10">
    <source>
        <dbReference type="PROSITE" id="PS50113"/>
    </source>
</evidence>
<dbReference type="FunFam" id="3.30.565.10:FF:000006">
    <property type="entry name" value="Sensor histidine kinase WalK"/>
    <property type="match status" value="1"/>
</dbReference>
<evidence type="ECO:0000256" key="4">
    <source>
        <dbReference type="ARBA" id="ARBA00022679"/>
    </source>
</evidence>
<dbReference type="AlphaFoldDB" id="A0A402AS12"/>
<feature type="domain" description="Histidine kinase" evidence="8">
    <location>
        <begin position="434"/>
        <end position="650"/>
    </location>
</feature>
<feature type="domain" description="PAC" evidence="10">
    <location>
        <begin position="99"/>
        <end position="150"/>
    </location>
</feature>
<evidence type="ECO:0000256" key="5">
    <source>
        <dbReference type="ARBA" id="ARBA00022777"/>
    </source>
</evidence>
<keyword evidence="5" id="KW-0418">Kinase</keyword>
<dbReference type="GO" id="GO:0000155">
    <property type="term" value="F:phosphorelay sensor kinase activity"/>
    <property type="evidence" value="ECO:0007669"/>
    <property type="project" value="InterPro"/>
</dbReference>
<dbReference type="NCBIfam" id="TIGR00229">
    <property type="entry name" value="sensory_box"/>
    <property type="match status" value="2"/>
</dbReference>
<dbReference type="InterPro" id="IPR003661">
    <property type="entry name" value="HisK_dim/P_dom"/>
</dbReference>
<dbReference type="SUPFAM" id="SSF55874">
    <property type="entry name" value="ATPase domain of HSP90 chaperone/DNA topoisomerase II/histidine kinase"/>
    <property type="match status" value="1"/>
</dbReference>
<dbReference type="Pfam" id="PF00512">
    <property type="entry name" value="HisKA"/>
    <property type="match status" value="1"/>
</dbReference>
<dbReference type="InterPro" id="IPR000014">
    <property type="entry name" value="PAS"/>
</dbReference>
<dbReference type="InterPro" id="IPR013656">
    <property type="entry name" value="PAS_4"/>
</dbReference>
<evidence type="ECO:0000256" key="1">
    <source>
        <dbReference type="ARBA" id="ARBA00000085"/>
    </source>
</evidence>
<dbReference type="InterPro" id="IPR036097">
    <property type="entry name" value="HisK_dim/P_sf"/>
</dbReference>
<keyword evidence="6" id="KW-0902">Two-component regulatory system</keyword>
<dbReference type="Gene3D" id="3.30.450.20">
    <property type="entry name" value="PAS domain"/>
    <property type="match status" value="3"/>
</dbReference>
<keyword evidence="3" id="KW-0597">Phosphoprotein</keyword>
<protein>
    <recommendedName>
        <fullName evidence="2">histidine kinase</fullName>
        <ecNumber evidence="2">2.7.13.3</ecNumber>
    </recommendedName>
</protein>
<evidence type="ECO:0000256" key="6">
    <source>
        <dbReference type="ARBA" id="ARBA00023012"/>
    </source>
</evidence>
<comment type="catalytic activity">
    <reaction evidence="1">
        <text>ATP + protein L-histidine = ADP + protein N-phospho-L-histidine.</text>
        <dbReference type="EC" id="2.7.13.3"/>
    </reaction>
</comment>
<evidence type="ECO:0000313" key="11">
    <source>
        <dbReference type="EMBL" id="GCE21891.1"/>
    </source>
</evidence>
<dbReference type="InterPro" id="IPR003594">
    <property type="entry name" value="HATPase_dom"/>
</dbReference>
<gene>
    <name evidence="11" type="ORF">KDK_56910</name>
</gene>
<dbReference type="Pfam" id="PF08448">
    <property type="entry name" value="PAS_4"/>
    <property type="match status" value="1"/>
</dbReference>
<sequence length="654" mass="73600">MDKLEMDIFKTDLGEITPMDNFGRDESFFRALIENSADAIALMSPEGLITYASPSTENVIGYTSEEFMGQNGFTLIHPDDLDAVQAALAPVLKTAGLSATFEYRFRQKNGEYRWLQGTATNLLHYPAVHAILGNFRDISKQKQSTDLLLASEEQARILLAREQEALRQAEVAQKHLNDLFVQAPALISILTGPEHRLALINDSFRWLYGNREFTLGKTVRENWPDLEGQGFFELLDRVYQTGVPYMGNEVLAMIDRAGTGILEPGYFNIVYQPANDARGKVSGIIVHAMEVTEQVLARQRIQNNEARLRRLIDANIVGVIFCDMEGHVNEANDVFLQMVGYTREDLQAGEIDWARMTPPEYTEVDLQALKALREKGAIPKPYEKAYYRKDGTLLSVVVTAAALDESNPNECVAFILDNSMQKELDQRKDDFISMASHELKTPVTSIKGFTQVLLKRFEKRDEPDIYRFLSIMDLQLNKLTKLIGDLLDISKAQDGKLTMEQKPFELDTLVAEIVEQMQATTATHNIKLEGKTNTTILGDRDRIGQVIVNLVTNAIKYSPRASTIVVRMLHREDQIAVVQVQDSGIGIDPIHHSKIFNQFYRVTNPDEPYPGLGIGLYLSRQIIERHAGKLWVESTKGEGSTFTFSLPIVPDVLP</sequence>
<comment type="caution">
    <text evidence="11">The sequence shown here is derived from an EMBL/GenBank/DDBJ whole genome shotgun (WGS) entry which is preliminary data.</text>
</comment>
<evidence type="ECO:0000259" key="8">
    <source>
        <dbReference type="PROSITE" id="PS50109"/>
    </source>
</evidence>
<evidence type="ECO:0000256" key="2">
    <source>
        <dbReference type="ARBA" id="ARBA00012438"/>
    </source>
</evidence>
<dbReference type="InterPro" id="IPR013655">
    <property type="entry name" value="PAS_fold_3"/>
</dbReference>
<dbReference type="CDD" id="cd00082">
    <property type="entry name" value="HisKA"/>
    <property type="match status" value="1"/>
</dbReference>
<dbReference type="PANTHER" id="PTHR43304:SF1">
    <property type="entry name" value="PAC DOMAIN-CONTAINING PROTEIN"/>
    <property type="match status" value="1"/>
</dbReference>
<evidence type="ECO:0000256" key="7">
    <source>
        <dbReference type="ARBA" id="ARBA00023136"/>
    </source>
</evidence>
<dbReference type="Pfam" id="PF02518">
    <property type="entry name" value="HATPase_c"/>
    <property type="match status" value="1"/>
</dbReference>
<evidence type="ECO:0000259" key="9">
    <source>
        <dbReference type="PROSITE" id="PS50112"/>
    </source>
</evidence>
<dbReference type="InterPro" id="IPR000700">
    <property type="entry name" value="PAS-assoc_C"/>
</dbReference>
<dbReference type="Pfam" id="PF13426">
    <property type="entry name" value="PAS_9"/>
    <property type="match status" value="1"/>
</dbReference>
<dbReference type="Gene3D" id="3.30.565.10">
    <property type="entry name" value="Histidine kinase-like ATPase, C-terminal domain"/>
    <property type="match status" value="1"/>
</dbReference>
<dbReference type="PROSITE" id="PS50113">
    <property type="entry name" value="PAC"/>
    <property type="match status" value="1"/>
</dbReference>
<dbReference type="InterPro" id="IPR036890">
    <property type="entry name" value="HATPase_C_sf"/>
</dbReference>
<dbReference type="PRINTS" id="PR00344">
    <property type="entry name" value="BCTRLSENSOR"/>
</dbReference>
<dbReference type="SMART" id="SM00086">
    <property type="entry name" value="PAC"/>
    <property type="match status" value="2"/>
</dbReference>
<dbReference type="PROSITE" id="PS50109">
    <property type="entry name" value="HIS_KIN"/>
    <property type="match status" value="1"/>
</dbReference>
<dbReference type="SMART" id="SM00387">
    <property type="entry name" value="HATPase_c"/>
    <property type="match status" value="1"/>
</dbReference>
<keyword evidence="7" id="KW-0472">Membrane</keyword>
<dbReference type="PANTHER" id="PTHR43304">
    <property type="entry name" value="PHYTOCHROME-LIKE PROTEIN CPH1"/>
    <property type="match status" value="1"/>
</dbReference>
<evidence type="ECO:0000256" key="3">
    <source>
        <dbReference type="ARBA" id="ARBA00022553"/>
    </source>
</evidence>
<dbReference type="Proteomes" id="UP000287188">
    <property type="component" value="Unassembled WGS sequence"/>
</dbReference>
<dbReference type="SUPFAM" id="SSF55785">
    <property type="entry name" value="PYP-like sensor domain (PAS domain)"/>
    <property type="match status" value="3"/>
</dbReference>
<dbReference type="EMBL" id="BIFS01000001">
    <property type="protein sequence ID" value="GCE21891.1"/>
    <property type="molecule type" value="Genomic_DNA"/>
</dbReference>
<dbReference type="InterPro" id="IPR052162">
    <property type="entry name" value="Sensor_kinase/Photoreceptor"/>
</dbReference>
<dbReference type="InterPro" id="IPR005467">
    <property type="entry name" value="His_kinase_dom"/>
</dbReference>
<dbReference type="SUPFAM" id="SSF47384">
    <property type="entry name" value="Homodimeric domain of signal transducing histidine kinase"/>
    <property type="match status" value="1"/>
</dbReference>
<dbReference type="CDD" id="cd00130">
    <property type="entry name" value="PAS"/>
    <property type="match status" value="2"/>
</dbReference>
<dbReference type="FunFam" id="1.10.287.130:FF:000001">
    <property type="entry name" value="Two-component sensor histidine kinase"/>
    <property type="match status" value="1"/>
</dbReference>
<dbReference type="Pfam" id="PF08447">
    <property type="entry name" value="PAS_3"/>
    <property type="match status" value="1"/>
</dbReference>
<dbReference type="InterPro" id="IPR001610">
    <property type="entry name" value="PAC"/>
</dbReference>
<accession>A0A402AS12</accession>
<dbReference type="SMART" id="SM00091">
    <property type="entry name" value="PAS"/>
    <property type="match status" value="3"/>
</dbReference>
<dbReference type="PROSITE" id="PS50112">
    <property type="entry name" value="PAS"/>
    <property type="match status" value="2"/>
</dbReference>
<feature type="domain" description="PAS" evidence="9">
    <location>
        <begin position="304"/>
        <end position="376"/>
    </location>
</feature>